<evidence type="ECO:0000256" key="8">
    <source>
        <dbReference type="ARBA" id="ARBA00023286"/>
    </source>
</evidence>
<keyword evidence="6" id="KW-0406">Ion transport</keyword>
<feature type="non-terminal residue" evidence="10">
    <location>
        <position position="1"/>
    </location>
</feature>
<evidence type="ECO:0000313" key="11">
    <source>
        <dbReference type="Proteomes" id="UP000708208"/>
    </source>
</evidence>
<dbReference type="OrthoDB" id="494673at2759"/>
<evidence type="ECO:0000256" key="3">
    <source>
        <dbReference type="ARBA" id="ARBA00022448"/>
    </source>
</evidence>
<comment type="similarity">
    <text evidence="2">Belongs to the P2X receptor family.</text>
</comment>
<keyword evidence="4" id="KW-0812">Transmembrane</keyword>
<evidence type="ECO:0000256" key="7">
    <source>
        <dbReference type="ARBA" id="ARBA00023136"/>
    </source>
</evidence>
<evidence type="ECO:0000256" key="4">
    <source>
        <dbReference type="ARBA" id="ARBA00022692"/>
    </source>
</evidence>
<keyword evidence="8" id="KW-1071">Ligand-gated ion channel</keyword>
<evidence type="ECO:0000256" key="6">
    <source>
        <dbReference type="ARBA" id="ARBA00023065"/>
    </source>
</evidence>
<comment type="caution">
    <text evidence="10">The sequence shown here is derived from an EMBL/GenBank/DDBJ whole genome shotgun (WGS) entry which is preliminary data.</text>
</comment>
<reference evidence="10" key="1">
    <citation type="submission" date="2021-06" db="EMBL/GenBank/DDBJ databases">
        <authorList>
            <person name="Hodson N. C."/>
            <person name="Mongue J. A."/>
            <person name="Jaron S. K."/>
        </authorList>
    </citation>
    <scope>NUCLEOTIDE SEQUENCE</scope>
</reference>
<keyword evidence="3" id="KW-0813">Transport</keyword>
<comment type="subcellular location">
    <subcellularLocation>
        <location evidence="1">Endomembrane system</location>
    </subcellularLocation>
</comment>
<dbReference type="AlphaFoldDB" id="A0A8J2K4A4"/>
<evidence type="ECO:0000256" key="1">
    <source>
        <dbReference type="ARBA" id="ARBA00004308"/>
    </source>
</evidence>
<keyword evidence="7" id="KW-0472">Membrane</keyword>
<gene>
    <name evidence="10" type="ORF">AFUS01_LOCUS16512</name>
</gene>
<dbReference type="Proteomes" id="UP000708208">
    <property type="component" value="Unassembled WGS sequence"/>
</dbReference>
<evidence type="ECO:0000313" key="10">
    <source>
        <dbReference type="EMBL" id="CAG7727681.1"/>
    </source>
</evidence>
<evidence type="ECO:0000256" key="5">
    <source>
        <dbReference type="ARBA" id="ARBA00022989"/>
    </source>
</evidence>
<dbReference type="InterPro" id="IPR059116">
    <property type="entry name" value="P2X_receptor"/>
</dbReference>
<keyword evidence="11" id="KW-1185">Reference proteome</keyword>
<sequence length="88" mass="9759">YGLAYSKDYQKVVQAESVVSIKVRGSVYTTNFDDKEFVLPNPELYKRFWDAQDVVSPAYGGESGGFVVMTNLVIITANQTRGTCAEKP</sequence>
<name>A0A8J2K4A4_9HEXA</name>
<keyword evidence="9" id="KW-0407">Ion channel</keyword>
<evidence type="ECO:0000256" key="9">
    <source>
        <dbReference type="ARBA" id="ARBA00023303"/>
    </source>
</evidence>
<accession>A0A8J2K4A4</accession>
<protein>
    <submittedName>
        <fullName evidence="10">Uncharacterized protein</fullName>
    </submittedName>
</protein>
<evidence type="ECO:0000256" key="2">
    <source>
        <dbReference type="ARBA" id="ARBA00009848"/>
    </source>
</evidence>
<dbReference type="EMBL" id="CAJVCH010152258">
    <property type="protein sequence ID" value="CAG7727681.1"/>
    <property type="molecule type" value="Genomic_DNA"/>
</dbReference>
<organism evidence="10 11">
    <name type="scientific">Allacma fusca</name>
    <dbReference type="NCBI Taxonomy" id="39272"/>
    <lineage>
        <taxon>Eukaryota</taxon>
        <taxon>Metazoa</taxon>
        <taxon>Ecdysozoa</taxon>
        <taxon>Arthropoda</taxon>
        <taxon>Hexapoda</taxon>
        <taxon>Collembola</taxon>
        <taxon>Symphypleona</taxon>
        <taxon>Sminthuridae</taxon>
        <taxon>Allacma</taxon>
    </lineage>
</organism>
<dbReference type="Pfam" id="PF00864">
    <property type="entry name" value="P2X_receptor"/>
    <property type="match status" value="1"/>
</dbReference>
<keyword evidence="5" id="KW-1133">Transmembrane helix</keyword>
<proteinExistence type="inferred from homology"/>